<accession>A0AAJ0MUH5</accession>
<evidence type="ECO:0000313" key="2">
    <source>
        <dbReference type="Proteomes" id="UP001285908"/>
    </source>
</evidence>
<dbReference type="PANTHER" id="PTHR33112:SF8">
    <property type="entry name" value="HETEROKARYON INCOMPATIBILITY DOMAIN-CONTAINING PROTEIN"/>
    <property type="match status" value="1"/>
</dbReference>
<dbReference type="EMBL" id="JAULSX010000002">
    <property type="protein sequence ID" value="KAK3498055.1"/>
    <property type="molecule type" value="Genomic_DNA"/>
</dbReference>
<keyword evidence="2" id="KW-1185">Reference proteome</keyword>
<evidence type="ECO:0008006" key="3">
    <source>
        <dbReference type="Google" id="ProtNLM"/>
    </source>
</evidence>
<sequence length="332" mass="38621">MESVASGCHLCSIVFWDENSTGLFVSSRPRALQPEHACVWAKYLWVEDHCTKSDFELLCGYKTFGTESDTTPQDLPRGRQDSRFTLSLAWLRIVRGYQRTEFTYESDRLIALSGVAKAIEHSKGFTYVAGTWKELWPLDLLWWYHGWDPSKEEPTDFTKSKPPSWSWAARKWGKDFLLLERFDFDIPLITYRAQFKYFTCPTSTDRYTGTRADKEGIILTIKSRVKRGLAAWKWRFKCWLLAVRASDTEWVYVYWDPGQEPRLGESVLLLILISMESENTNKKDPYQIGLVLMLEEGVKKKNGQPCYRRVGYFNEGGFGNHETWGEETICLC</sequence>
<proteinExistence type="predicted"/>
<gene>
    <name evidence="1" type="ORF">B0T23DRAFT_411294</name>
</gene>
<organism evidence="1 2">
    <name type="scientific">Neurospora hispaniola</name>
    <dbReference type="NCBI Taxonomy" id="588809"/>
    <lineage>
        <taxon>Eukaryota</taxon>
        <taxon>Fungi</taxon>
        <taxon>Dikarya</taxon>
        <taxon>Ascomycota</taxon>
        <taxon>Pezizomycotina</taxon>
        <taxon>Sordariomycetes</taxon>
        <taxon>Sordariomycetidae</taxon>
        <taxon>Sordariales</taxon>
        <taxon>Sordariaceae</taxon>
        <taxon>Neurospora</taxon>
    </lineage>
</organism>
<evidence type="ECO:0000313" key="1">
    <source>
        <dbReference type="EMBL" id="KAK3498055.1"/>
    </source>
</evidence>
<protein>
    <recommendedName>
        <fullName evidence="3">Heterokaryon incompatibility domain-containing protein</fullName>
    </recommendedName>
</protein>
<comment type="caution">
    <text evidence="1">The sequence shown here is derived from an EMBL/GenBank/DDBJ whole genome shotgun (WGS) entry which is preliminary data.</text>
</comment>
<dbReference type="AlphaFoldDB" id="A0AAJ0MUH5"/>
<dbReference type="RefSeq" id="XP_062696319.1">
    <property type="nucleotide sequence ID" value="XM_062839438.1"/>
</dbReference>
<dbReference type="GeneID" id="87877060"/>
<reference evidence="1 2" key="1">
    <citation type="journal article" date="2023" name="Mol. Phylogenet. Evol.">
        <title>Genome-scale phylogeny and comparative genomics of the fungal order Sordariales.</title>
        <authorList>
            <person name="Hensen N."/>
            <person name="Bonometti L."/>
            <person name="Westerberg I."/>
            <person name="Brannstrom I.O."/>
            <person name="Guillou S."/>
            <person name="Cros-Aarteil S."/>
            <person name="Calhoun S."/>
            <person name="Haridas S."/>
            <person name="Kuo A."/>
            <person name="Mondo S."/>
            <person name="Pangilinan J."/>
            <person name="Riley R."/>
            <person name="LaButti K."/>
            <person name="Andreopoulos B."/>
            <person name="Lipzen A."/>
            <person name="Chen C."/>
            <person name="Yan M."/>
            <person name="Daum C."/>
            <person name="Ng V."/>
            <person name="Clum A."/>
            <person name="Steindorff A."/>
            <person name="Ohm R.A."/>
            <person name="Martin F."/>
            <person name="Silar P."/>
            <person name="Natvig D.O."/>
            <person name="Lalanne C."/>
            <person name="Gautier V."/>
            <person name="Ament-Velasquez S.L."/>
            <person name="Kruys A."/>
            <person name="Hutchinson M.I."/>
            <person name="Powell A.J."/>
            <person name="Barry K."/>
            <person name="Miller A.N."/>
            <person name="Grigoriev I.V."/>
            <person name="Debuchy R."/>
            <person name="Gladieux P."/>
            <person name="Hiltunen Thoren M."/>
            <person name="Johannesson H."/>
        </authorList>
    </citation>
    <scope>NUCLEOTIDE SEQUENCE [LARGE SCALE GENOMIC DNA]</scope>
    <source>
        <strain evidence="1 2">FGSC 10403</strain>
    </source>
</reference>
<dbReference type="PANTHER" id="PTHR33112">
    <property type="entry name" value="DOMAIN PROTEIN, PUTATIVE-RELATED"/>
    <property type="match status" value="1"/>
</dbReference>
<name>A0AAJ0MUH5_9PEZI</name>
<dbReference type="Proteomes" id="UP001285908">
    <property type="component" value="Unassembled WGS sequence"/>
</dbReference>